<keyword evidence="1" id="KW-0812">Transmembrane</keyword>
<keyword evidence="3" id="KW-1185">Reference proteome</keyword>
<evidence type="ECO:0000313" key="3">
    <source>
        <dbReference type="Proteomes" id="UP000027446"/>
    </source>
</evidence>
<dbReference type="AlphaFoldDB" id="A0A069E453"/>
<reference evidence="2 3" key="1">
    <citation type="journal article" date="2014" name="Antonie Van Leeuwenhoek">
        <title>Hyphomonas beringensis sp. nov. and Hyphomonas chukchiensis sp. nov., isolated from surface seawater of the Bering Sea and Chukchi Sea.</title>
        <authorList>
            <person name="Li C."/>
            <person name="Lai Q."/>
            <person name="Li G."/>
            <person name="Dong C."/>
            <person name="Wang J."/>
            <person name="Liao Y."/>
            <person name="Shao Z."/>
        </authorList>
    </citation>
    <scope>NUCLEOTIDE SEQUENCE [LARGE SCALE GENOMIC DNA]</scope>
    <source>
        <strain evidence="2 3">MHS-3</strain>
    </source>
</reference>
<sequence>MKPAVLVYALLAIAGAVLPLSQFLPWFMEHGLDVPRFVGDLFATRIGGFFGWDVIVSAVVLTVFILIEGRRIGLRYLWLPIACTFSVGVSFGLPVFLAMRERTLRTD</sequence>
<keyword evidence="1" id="KW-1133">Transmembrane helix</keyword>
<name>A0A069E453_9PROT</name>
<evidence type="ECO:0000256" key="1">
    <source>
        <dbReference type="SAM" id="Phobius"/>
    </source>
</evidence>
<gene>
    <name evidence="2" type="ORF">HAD_04050</name>
</gene>
<dbReference type="STRING" id="1280949.HAD_04050"/>
<organism evidence="2 3">
    <name type="scientific">Hyphomonas adhaerens MHS-3</name>
    <dbReference type="NCBI Taxonomy" id="1280949"/>
    <lineage>
        <taxon>Bacteria</taxon>
        <taxon>Pseudomonadati</taxon>
        <taxon>Pseudomonadota</taxon>
        <taxon>Alphaproteobacteria</taxon>
        <taxon>Hyphomonadales</taxon>
        <taxon>Hyphomonadaceae</taxon>
        <taxon>Hyphomonas</taxon>
    </lineage>
</organism>
<dbReference type="Proteomes" id="UP000027446">
    <property type="component" value="Unassembled WGS sequence"/>
</dbReference>
<accession>A0A069E453</accession>
<dbReference type="InterPro" id="IPR021362">
    <property type="entry name" value="DUF2834"/>
</dbReference>
<evidence type="ECO:0000313" key="2">
    <source>
        <dbReference type="EMBL" id="KCZ84823.1"/>
    </source>
</evidence>
<dbReference type="PATRIC" id="fig|1280949.3.peg.830"/>
<dbReference type="RefSeq" id="WP_035569587.1">
    <property type="nucleotide sequence ID" value="NZ_ARYH01000001.1"/>
</dbReference>
<protein>
    <recommendedName>
        <fullName evidence="4">K+-transporting ATPase, A chain</fullName>
    </recommendedName>
</protein>
<evidence type="ECO:0008006" key="4">
    <source>
        <dbReference type="Google" id="ProtNLM"/>
    </source>
</evidence>
<dbReference type="eggNOG" id="ENOG50319R0">
    <property type="taxonomic scope" value="Bacteria"/>
</dbReference>
<feature type="transmembrane region" description="Helical" evidence="1">
    <location>
        <begin position="43"/>
        <end position="67"/>
    </location>
</feature>
<feature type="transmembrane region" description="Helical" evidence="1">
    <location>
        <begin position="76"/>
        <end position="99"/>
    </location>
</feature>
<comment type="caution">
    <text evidence="2">The sequence shown here is derived from an EMBL/GenBank/DDBJ whole genome shotgun (WGS) entry which is preliminary data.</text>
</comment>
<proteinExistence type="predicted"/>
<dbReference type="Pfam" id="PF11196">
    <property type="entry name" value="DUF2834"/>
    <property type="match status" value="1"/>
</dbReference>
<keyword evidence="1" id="KW-0472">Membrane</keyword>
<dbReference type="OrthoDB" id="2619901at2"/>
<dbReference type="EMBL" id="ARYH01000001">
    <property type="protein sequence ID" value="KCZ84823.1"/>
    <property type="molecule type" value="Genomic_DNA"/>
</dbReference>